<proteinExistence type="predicted"/>
<comment type="caution">
    <text evidence="2">The sequence shown here is derived from an EMBL/GenBank/DDBJ whole genome shotgun (WGS) entry which is preliminary data.</text>
</comment>
<reference evidence="2 3" key="1">
    <citation type="journal article" date="2016" name="Nat. Commun.">
        <title>Thousands of microbial genomes shed light on interconnected biogeochemical processes in an aquifer system.</title>
        <authorList>
            <person name="Anantharaman K."/>
            <person name="Brown C.T."/>
            <person name="Hug L.A."/>
            <person name="Sharon I."/>
            <person name="Castelle C.J."/>
            <person name="Probst A.J."/>
            <person name="Thomas B.C."/>
            <person name="Singh A."/>
            <person name="Wilkins M.J."/>
            <person name="Karaoz U."/>
            <person name="Brodie E.L."/>
            <person name="Williams K.H."/>
            <person name="Hubbard S.S."/>
            <person name="Banfield J.F."/>
        </authorList>
    </citation>
    <scope>NUCLEOTIDE SEQUENCE [LARGE SCALE GENOMIC DNA]</scope>
</reference>
<dbReference type="PANTHER" id="PTHR47099">
    <property type="entry name" value="METHYLCOBAMIDE:COM METHYLTRANSFERASE MTBA"/>
    <property type="match status" value="1"/>
</dbReference>
<organism evidence="2 3">
    <name type="scientific">Candidatus Raymondbacteria bacterium RIFOXYD12_FULL_49_13</name>
    <dbReference type="NCBI Taxonomy" id="1817890"/>
    <lineage>
        <taxon>Bacteria</taxon>
        <taxon>Raymondiibacteriota</taxon>
    </lineage>
</organism>
<sequence length="361" mass="40858">MAIDQLTCFQATMAHKKHEAFLFYADYTQDLRKRMLERYAVADTRALHMRQGMYTPEGLALRQPEGFTAPDFSTYHAGTAKPPRAFINEIGVLEIPGSMYHFTQFVSPLHNAERFEEIESFPYPSVKDFSDTHLRAEVEAIHGRGHVASAWIGHMYEDSWQIRGYEPFLMDMISQPEWCEFILDKLMEKNIAVATAMARAGVDVIVTGDDVANQNTLMFSLDQWKHFMKGRWAKVYAAVRAIKPDIQIWYHSDGNIETIIPHLIEIGVTILNPVQPECIDPVMVKRKWGDKLVLDGTIGTQTVMPFGTPADVKKNVRDMAEALGQDGALILSPTHTLEPEVPIENIEAFVDACKEYGILNP</sequence>
<dbReference type="Proteomes" id="UP000179243">
    <property type="component" value="Unassembled WGS sequence"/>
</dbReference>
<dbReference type="Gene3D" id="3.20.20.210">
    <property type="match status" value="1"/>
</dbReference>
<dbReference type="Pfam" id="PF01208">
    <property type="entry name" value="URO-D"/>
    <property type="match status" value="1"/>
</dbReference>
<dbReference type="GO" id="GO:0006779">
    <property type="term" value="P:porphyrin-containing compound biosynthetic process"/>
    <property type="evidence" value="ECO:0007669"/>
    <property type="project" value="InterPro"/>
</dbReference>
<gene>
    <name evidence="2" type="ORF">A2519_22460</name>
</gene>
<dbReference type="InterPro" id="IPR038071">
    <property type="entry name" value="UROD/MetE-like_sf"/>
</dbReference>
<dbReference type="InterPro" id="IPR000257">
    <property type="entry name" value="Uroporphyrinogen_deCOase"/>
</dbReference>
<evidence type="ECO:0000313" key="3">
    <source>
        <dbReference type="Proteomes" id="UP000179243"/>
    </source>
</evidence>
<dbReference type="PANTHER" id="PTHR47099:SF1">
    <property type="entry name" value="METHYLCOBAMIDE:COM METHYLTRANSFERASE MTBA"/>
    <property type="match status" value="1"/>
</dbReference>
<feature type="domain" description="Uroporphyrinogen decarboxylase (URO-D)" evidence="1">
    <location>
        <begin position="163"/>
        <end position="356"/>
    </location>
</feature>
<accession>A0A1F7F3V6</accession>
<evidence type="ECO:0000313" key="2">
    <source>
        <dbReference type="EMBL" id="OGK01217.1"/>
    </source>
</evidence>
<evidence type="ECO:0000259" key="1">
    <source>
        <dbReference type="Pfam" id="PF01208"/>
    </source>
</evidence>
<dbReference type="AlphaFoldDB" id="A0A1F7F3V6"/>
<dbReference type="SUPFAM" id="SSF51726">
    <property type="entry name" value="UROD/MetE-like"/>
    <property type="match status" value="1"/>
</dbReference>
<dbReference type="InterPro" id="IPR052024">
    <property type="entry name" value="Methanogen_methyltrans"/>
</dbReference>
<protein>
    <recommendedName>
        <fullName evidence="1">Uroporphyrinogen decarboxylase (URO-D) domain-containing protein</fullName>
    </recommendedName>
</protein>
<dbReference type="EMBL" id="MFYX01000130">
    <property type="protein sequence ID" value="OGK01217.1"/>
    <property type="molecule type" value="Genomic_DNA"/>
</dbReference>
<name>A0A1F7F3V6_UNCRA</name>
<dbReference type="GO" id="GO:0004853">
    <property type="term" value="F:uroporphyrinogen decarboxylase activity"/>
    <property type="evidence" value="ECO:0007669"/>
    <property type="project" value="InterPro"/>
</dbReference>